<keyword evidence="2" id="KW-1185">Reference proteome</keyword>
<protein>
    <submittedName>
        <fullName evidence="1">Uncharacterized protein</fullName>
    </submittedName>
</protein>
<organism evidence="1 2">
    <name type="scientific">Lentithecium fluviatile CBS 122367</name>
    <dbReference type="NCBI Taxonomy" id="1168545"/>
    <lineage>
        <taxon>Eukaryota</taxon>
        <taxon>Fungi</taxon>
        <taxon>Dikarya</taxon>
        <taxon>Ascomycota</taxon>
        <taxon>Pezizomycotina</taxon>
        <taxon>Dothideomycetes</taxon>
        <taxon>Pleosporomycetidae</taxon>
        <taxon>Pleosporales</taxon>
        <taxon>Massarineae</taxon>
        <taxon>Lentitheciaceae</taxon>
        <taxon>Lentithecium</taxon>
    </lineage>
</organism>
<dbReference type="Proteomes" id="UP000799291">
    <property type="component" value="Unassembled WGS sequence"/>
</dbReference>
<evidence type="ECO:0000313" key="1">
    <source>
        <dbReference type="EMBL" id="KAF2691568.1"/>
    </source>
</evidence>
<dbReference type="EMBL" id="MU005569">
    <property type="protein sequence ID" value="KAF2691568.1"/>
    <property type="molecule type" value="Genomic_DNA"/>
</dbReference>
<reference evidence="1" key="1">
    <citation type="journal article" date="2020" name="Stud. Mycol.">
        <title>101 Dothideomycetes genomes: a test case for predicting lifestyles and emergence of pathogens.</title>
        <authorList>
            <person name="Haridas S."/>
            <person name="Albert R."/>
            <person name="Binder M."/>
            <person name="Bloem J."/>
            <person name="Labutti K."/>
            <person name="Salamov A."/>
            <person name="Andreopoulos B."/>
            <person name="Baker S."/>
            <person name="Barry K."/>
            <person name="Bills G."/>
            <person name="Bluhm B."/>
            <person name="Cannon C."/>
            <person name="Castanera R."/>
            <person name="Culley D."/>
            <person name="Daum C."/>
            <person name="Ezra D."/>
            <person name="Gonzalez J."/>
            <person name="Henrissat B."/>
            <person name="Kuo A."/>
            <person name="Liang C."/>
            <person name="Lipzen A."/>
            <person name="Lutzoni F."/>
            <person name="Magnuson J."/>
            <person name="Mondo S."/>
            <person name="Nolan M."/>
            <person name="Ohm R."/>
            <person name="Pangilinan J."/>
            <person name="Park H.-J."/>
            <person name="Ramirez L."/>
            <person name="Alfaro M."/>
            <person name="Sun H."/>
            <person name="Tritt A."/>
            <person name="Yoshinaga Y."/>
            <person name="Zwiers L.-H."/>
            <person name="Turgeon B."/>
            <person name="Goodwin S."/>
            <person name="Spatafora J."/>
            <person name="Crous P."/>
            <person name="Grigoriev I."/>
        </authorList>
    </citation>
    <scope>NUCLEOTIDE SEQUENCE</scope>
    <source>
        <strain evidence="1">CBS 122367</strain>
    </source>
</reference>
<gene>
    <name evidence="1" type="ORF">K458DRAFT_2335</name>
</gene>
<sequence length="169" mass="18370">MSISPSLAPSILAAVRCCLRGSRCGKRAGGRVGLVAGKFARTPKLSRQSFTQANRVSEQQLLRGTPKRKCIQHRAKRRSARSVDFINHPSPAWSCCNGDNEKHQVEDANCTGQSCSAVQRHQDGLRGHRTFTILFLAYIPRSVTTRISACCLDVLWSTASPGSSSEAAT</sequence>
<evidence type="ECO:0000313" key="2">
    <source>
        <dbReference type="Proteomes" id="UP000799291"/>
    </source>
</evidence>
<proteinExistence type="predicted"/>
<name>A0A6G1JMA8_9PLEO</name>
<accession>A0A6G1JMA8</accession>
<dbReference type="AlphaFoldDB" id="A0A6G1JMA8"/>